<proteinExistence type="predicted"/>
<dbReference type="PROSITE" id="PS00134">
    <property type="entry name" value="TRYPSIN_HIS"/>
    <property type="match status" value="1"/>
</dbReference>
<evidence type="ECO:0000259" key="3">
    <source>
        <dbReference type="PROSITE" id="PS50240"/>
    </source>
</evidence>
<keyword evidence="4" id="KW-0378">Hydrolase</keyword>
<dbReference type="InterPro" id="IPR009003">
    <property type="entry name" value="Peptidase_S1_PA"/>
</dbReference>
<protein>
    <submittedName>
        <fullName evidence="4">Lysyl endopeptidase</fullName>
        <ecNumber evidence="4">3.4.21.50</ecNumber>
    </submittedName>
</protein>
<dbReference type="RefSeq" id="WP_354447828.1">
    <property type="nucleotide sequence ID" value="NZ_JBEPSH010000010.1"/>
</dbReference>
<dbReference type="InterPro" id="IPR043504">
    <property type="entry name" value="Peptidase_S1_PA_chymotrypsin"/>
</dbReference>
<feature type="region of interest" description="Disordered" evidence="1">
    <location>
        <begin position="20"/>
        <end position="45"/>
    </location>
</feature>
<dbReference type="PROSITE" id="PS50240">
    <property type="entry name" value="TRYPSIN_DOM"/>
    <property type="match status" value="1"/>
</dbReference>
<evidence type="ECO:0000313" key="4">
    <source>
        <dbReference type="EMBL" id="MET4579599.1"/>
    </source>
</evidence>
<dbReference type="SUPFAM" id="SSF50494">
    <property type="entry name" value="Trypsin-like serine proteases"/>
    <property type="match status" value="1"/>
</dbReference>
<dbReference type="EMBL" id="JBEPSH010000010">
    <property type="protein sequence ID" value="MET4579599.1"/>
    <property type="molecule type" value="Genomic_DNA"/>
</dbReference>
<dbReference type="PANTHER" id="PTHR36234">
    <property type="entry name" value="LYSYL ENDOPEPTIDASE"/>
    <property type="match status" value="1"/>
</dbReference>
<organism evidence="4 5">
    <name type="scientific">Ottowia thiooxydans</name>
    <dbReference type="NCBI Taxonomy" id="219182"/>
    <lineage>
        <taxon>Bacteria</taxon>
        <taxon>Pseudomonadati</taxon>
        <taxon>Pseudomonadota</taxon>
        <taxon>Betaproteobacteria</taxon>
        <taxon>Burkholderiales</taxon>
        <taxon>Comamonadaceae</taxon>
        <taxon>Ottowia</taxon>
    </lineage>
</organism>
<feature type="signal peptide" evidence="2">
    <location>
        <begin position="1"/>
        <end position="23"/>
    </location>
</feature>
<dbReference type="GO" id="GO:0016787">
    <property type="term" value="F:hydrolase activity"/>
    <property type="evidence" value="ECO:0007669"/>
    <property type="project" value="UniProtKB-KW"/>
</dbReference>
<dbReference type="InterPro" id="IPR018114">
    <property type="entry name" value="TRYPSIN_HIS"/>
</dbReference>
<feature type="chain" id="PRO_5046711036" evidence="2">
    <location>
        <begin position="24"/>
        <end position="488"/>
    </location>
</feature>
<keyword evidence="5" id="KW-1185">Reference proteome</keyword>
<evidence type="ECO:0000256" key="1">
    <source>
        <dbReference type="SAM" id="MobiDB-lite"/>
    </source>
</evidence>
<evidence type="ECO:0000256" key="2">
    <source>
        <dbReference type="SAM" id="SignalP"/>
    </source>
</evidence>
<feature type="domain" description="Peptidase S1" evidence="3">
    <location>
        <begin position="270"/>
        <end position="488"/>
    </location>
</feature>
<keyword evidence="2" id="KW-0732">Signal</keyword>
<comment type="caution">
    <text evidence="4">The sequence shown here is derived from an EMBL/GenBank/DDBJ whole genome shotgun (WGS) entry which is preliminary data.</text>
</comment>
<dbReference type="EC" id="3.4.21.50" evidence="4"/>
<reference evidence="4 5" key="1">
    <citation type="submission" date="2024-06" db="EMBL/GenBank/DDBJ databases">
        <title>Sorghum-associated microbial communities from plants grown in Nebraska, USA.</title>
        <authorList>
            <person name="Schachtman D."/>
        </authorList>
    </citation>
    <scope>NUCLEOTIDE SEQUENCE [LARGE SCALE GENOMIC DNA]</scope>
    <source>
        <strain evidence="4 5">2709</strain>
    </source>
</reference>
<name>A0ABV2QEZ2_9BURK</name>
<dbReference type="PANTHER" id="PTHR36234:SF5">
    <property type="entry name" value="LYSYL ENDOPEPTIDASE"/>
    <property type="match status" value="1"/>
</dbReference>
<dbReference type="PROSITE" id="PS51257">
    <property type="entry name" value="PROKAR_LIPOPROTEIN"/>
    <property type="match status" value="1"/>
</dbReference>
<accession>A0ABV2QEZ2</accession>
<dbReference type="InterPro" id="IPR001254">
    <property type="entry name" value="Trypsin_dom"/>
</dbReference>
<dbReference type="Gene3D" id="2.40.10.10">
    <property type="entry name" value="Trypsin-like serine proteases"/>
    <property type="match status" value="2"/>
</dbReference>
<evidence type="ECO:0000313" key="5">
    <source>
        <dbReference type="Proteomes" id="UP001549320"/>
    </source>
</evidence>
<gene>
    <name evidence="4" type="ORF">ABIE13_004736</name>
</gene>
<sequence>MKKLHALWAAVAAAALVSCGGGSDSPAPSPTPTPAPTPVAGDRIEPLDTALSPRSTLAKTAVVATKQFPSGAPTPRVSLGPLTVVKAAAFGEMGTALKIGEGREVAATADSGDLAALWSWKPTAEGGQVAAVAFEAEGARAIRLAVLADSVPAGTVLRFYGVGDEVVEMTSDQLSQLRATNESRGVMGEAARMVWGPDTAGAVSTLEVQLPAGVDASMLRLAVPRLSHFTTTVEQTWAQPKDVRNIGAADSCNLDVMCRPDLDTESRSVAKIIYSTSSGAFMCTGTLLNDVRSSRTPYFLTATHCISDQASASTIVAYWFFRASACNSAPLVDTAMTRTTGGADLLYANATIDNTLVKLNMQPPARVVYAGSYFGSGVTPGVGVASVHNPQGDLQKYSVGQVTGYAACTGSTCVDSSASLGARLKVAWQQGVTQQGSSGGPLFTQINSTRYVVGSLWGGAASCQNPNGADYYGRLENSYAAGINRWLN</sequence>
<feature type="compositionally biased region" description="Pro residues" evidence="1">
    <location>
        <begin position="27"/>
        <end position="37"/>
    </location>
</feature>
<dbReference type="Proteomes" id="UP001549320">
    <property type="component" value="Unassembled WGS sequence"/>
</dbReference>